<proteinExistence type="predicted"/>
<dbReference type="PANTHER" id="PTHR14226:SF78">
    <property type="entry name" value="SLR0060 PROTEIN"/>
    <property type="match status" value="1"/>
</dbReference>
<dbReference type="GO" id="GO:0016042">
    <property type="term" value="P:lipid catabolic process"/>
    <property type="evidence" value="ECO:0007669"/>
    <property type="project" value="UniProtKB-UniRule"/>
</dbReference>
<feature type="active site" description="Proton acceptor" evidence="4">
    <location>
        <position position="205"/>
    </location>
</feature>
<dbReference type="STRING" id="1917485.BOO69_07865"/>
<keyword evidence="7" id="KW-1185">Reference proteome</keyword>
<keyword evidence="1 4" id="KW-0378">Hydrolase</keyword>
<name>A0A1J0WG76_9RHOB</name>
<dbReference type="KEGG" id="suam:BOO69_07865"/>
<evidence type="ECO:0000313" key="6">
    <source>
        <dbReference type="EMBL" id="APE43340.1"/>
    </source>
</evidence>
<accession>A0A1J0WG76</accession>
<keyword evidence="3 4" id="KW-0443">Lipid metabolism</keyword>
<evidence type="ECO:0000256" key="1">
    <source>
        <dbReference type="ARBA" id="ARBA00022801"/>
    </source>
</evidence>
<evidence type="ECO:0000256" key="3">
    <source>
        <dbReference type="ARBA" id="ARBA00023098"/>
    </source>
</evidence>
<dbReference type="Pfam" id="PF01734">
    <property type="entry name" value="Patatin"/>
    <property type="match status" value="1"/>
</dbReference>
<evidence type="ECO:0000259" key="5">
    <source>
        <dbReference type="PROSITE" id="PS51635"/>
    </source>
</evidence>
<dbReference type="RefSeq" id="WP_071971672.1">
    <property type="nucleotide sequence ID" value="NZ_CP018076.1"/>
</dbReference>
<dbReference type="InterPro" id="IPR050301">
    <property type="entry name" value="NTE"/>
</dbReference>
<dbReference type="InterPro" id="IPR002641">
    <property type="entry name" value="PNPLA_dom"/>
</dbReference>
<evidence type="ECO:0000313" key="7">
    <source>
        <dbReference type="Proteomes" id="UP000181897"/>
    </source>
</evidence>
<sequence>MAKGKSGRKRINLALQGGGAHGAFTWGVLERFLQDPDLEICGISGTSAGALNGAALKAGFVAGGAEGARENLAWLWRQVSGVADLRLQSWMAPFGIAAVSQALEYSWPVAIGDAVSNVTSPYVYGPFYRNPLTDIVSQMDYDHVCNGVAPLLYICATRVRNGKIRVFSGDEIGPEAIMASACLPTVFQAVEMHDAETGQTEAFWDGGYTGNPALFPLFGKGLPDDIVVININPLERHDLPRTPKQIQNRINEISFNSSLLRELRAIEFVQRLIDSGRVPEGAMRRVRVHMVADDALMEKLSVATKLVPLPAVIATLYEAGQSAADRFLEMHKDKIGVESSVDLPEMFG</sequence>
<protein>
    <submittedName>
        <fullName evidence="6">Patatin</fullName>
    </submittedName>
</protein>
<dbReference type="SUPFAM" id="SSF52151">
    <property type="entry name" value="FabD/lysophospholipase-like"/>
    <property type="match status" value="1"/>
</dbReference>
<keyword evidence="2 4" id="KW-0442">Lipid degradation</keyword>
<dbReference type="AlphaFoldDB" id="A0A1J0WG76"/>
<dbReference type="OrthoDB" id="9807112at2"/>
<dbReference type="Gene3D" id="3.40.1090.10">
    <property type="entry name" value="Cytosolic phospholipase A2 catalytic domain"/>
    <property type="match status" value="2"/>
</dbReference>
<gene>
    <name evidence="6" type="ORF">BOO69_07865</name>
</gene>
<feature type="short sequence motif" description="GXSXG" evidence="4">
    <location>
        <begin position="45"/>
        <end position="49"/>
    </location>
</feature>
<feature type="domain" description="PNPLA" evidence="5">
    <location>
        <begin position="13"/>
        <end position="218"/>
    </location>
</feature>
<dbReference type="InterPro" id="IPR016035">
    <property type="entry name" value="Acyl_Trfase/lysoPLipase"/>
</dbReference>
<dbReference type="PANTHER" id="PTHR14226">
    <property type="entry name" value="NEUROPATHY TARGET ESTERASE/SWISS CHEESE D.MELANOGASTER"/>
    <property type="match status" value="1"/>
</dbReference>
<dbReference type="Proteomes" id="UP000181897">
    <property type="component" value="Chromosome"/>
</dbReference>
<feature type="active site" description="Nucleophile" evidence="4">
    <location>
        <position position="47"/>
    </location>
</feature>
<evidence type="ECO:0000256" key="4">
    <source>
        <dbReference type="PROSITE-ProRule" id="PRU01161"/>
    </source>
</evidence>
<reference evidence="6 7" key="1">
    <citation type="submission" date="2016-11" db="EMBL/GenBank/DDBJ databases">
        <title>Complete genome sequence of Sulfitobacter sp. AM1-D1, a toxic bacteria associated with marine dinoflagellate Alexandrium minutum in East China Sea.</title>
        <authorList>
            <person name="Yang Q."/>
            <person name="Zhang X."/>
            <person name="Tian X."/>
        </authorList>
    </citation>
    <scope>NUCLEOTIDE SEQUENCE [LARGE SCALE GENOMIC DNA]</scope>
    <source>
        <strain evidence="6 7">AM1-D1</strain>
    </source>
</reference>
<feature type="short sequence motif" description="DGA/G" evidence="4">
    <location>
        <begin position="205"/>
        <end position="207"/>
    </location>
</feature>
<dbReference type="PROSITE" id="PS51635">
    <property type="entry name" value="PNPLA"/>
    <property type="match status" value="1"/>
</dbReference>
<dbReference type="GO" id="GO:0016787">
    <property type="term" value="F:hydrolase activity"/>
    <property type="evidence" value="ECO:0007669"/>
    <property type="project" value="UniProtKB-UniRule"/>
</dbReference>
<organism evidence="6 7">
    <name type="scientific">Sulfitobacter alexandrii</name>
    <dbReference type="NCBI Taxonomy" id="1917485"/>
    <lineage>
        <taxon>Bacteria</taxon>
        <taxon>Pseudomonadati</taxon>
        <taxon>Pseudomonadota</taxon>
        <taxon>Alphaproteobacteria</taxon>
        <taxon>Rhodobacterales</taxon>
        <taxon>Roseobacteraceae</taxon>
        <taxon>Sulfitobacter</taxon>
    </lineage>
</organism>
<feature type="short sequence motif" description="GXGXXG" evidence="4">
    <location>
        <begin position="17"/>
        <end position="22"/>
    </location>
</feature>
<dbReference type="EMBL" id="CP018076">
    <property type="protein sequence ID" value="APE43340.1"/>
    <property type="molecule type" value="Genomic_DNA"/>
</dbReference>
<evidence type="ECO:0000256" key="2">
    <source>
        <dbReference type="ARBA" id="ARBA00022963"/>
    </source>
</evidence>